<dbReference type="Gene3D" id="3.40.50.1820">
    <property type="entry name" value="alpha/beta hydrolase"/>
    <property type="match status" value="1"/>
</dbReference>
<evidence type="ECO:0000313" key="3">
    <source>
        <dbReference type="Proteomes" id="UP000186218"/>
    </source>
</evidence>
<protein>
    <submittedName>
        <fullName evidence="2">Lipase (Class 2)</fullName>
    </submittedName>
</protein>
<dbReference type="Pfam" id="PF01674">
    <property type="entry name" value="Lipase_2"/>
    <property type="match status" value="1"/>
</dbReference>
<sequence length="310" mass="33266">MRIGIRPLLTAVVALLVFGMSPSAAGAEPIDYDFFDGVRAELAHPGGSLPGTNDDRCRPGRDHPNPVVLVHGTGGNRQTNWATMAAVLHRAGYCVYALTYGTLPGSTFPVSALGGLTRMEGSAAQLRDVVGHVLRVTGARRVDLVGHSEGTLMPTWWLRYLGGAGQVDRYVSLAPYWKGQDSSACNRAVDVIRAFGGDPERLWPYPECNQEQYGSSFMRAINAGGSPYVPGITYTNVMTRDDGIVEPWTDGYVPGPTTTNVVVQDSCRIDRSDHLSIVSSPRTAQIVLNALDPDHRRPVPCLPVAPGLGA</sequence>
<dbReference type="PANTHER" id="PTHR32015:SF1">
    <property type="entry name" value="LIPASE"/>
    <property type="match status" value="1"/>
</dbReference>
<dbReference type="AlphaFoldDB" id="A0A1N7GY20"/>
<feature type="chain" id="PRO_5039202123" evidence="1">
    <location>
        <begin position="27"/>
        <end position="310"/>
    </location>
</feature>
<dbReference type="Proteomes" id="UP000186218">
    <property type="component" value="Unassembled WGS sequence"/>
</dbReference>
<feature type="signal peptide" evidence="1">
    <location>
        <begin position="1"/>
        <end position="26"/>
    </location>
</feature>
<dbReference type="RefSeq" id="WP_076481572.1">
    <property type="nucleotide sequence ID" value="NZ_FTNT01000010.1"/>
</dbReference>
<reference evidence="2 3" key="1">
    <citation type="submission" date="2017-01" db="EMBL/GenBank/DDBJ databases">
        <authorList>
            <person name="Mah S.A."/>
            <person name="Swanson W.J."/>
            <person name="Moy G.W."/>
            <person name="Vacquier V.D."/>
        </authorList>
    </citation>
    <scope>NUCLEOTIDE SEQUENCE [LARGE SCALE GENOMIC DNA]</scope>
    <source>
        <strain evidence="2 3">CPCC 203464</strain>
    </source>
</reference>
<accession>A0A1N7GY20</accession>
<dbReference type="PANTHER" id="PTHR32015">
    <property type="entry name" value="FASTING INDUCED LIPASE"/>
    <property type="match status" value="1"/>
</dbReference>
<dbReference type="EMBL" id="FTNT01000010">
    <property type="protein sequence ID" value="SIS17527.1"/>
    <property type="molecule type" value="Genomic_DNA"/>
</dbReference>
<gene>
    <name evidence="2" type="ORF">SAMN05445060_3278</name>
</gene>
<name>A0A1N7GY20_9NOCA</name>
<dbReference type="STRING" id="1344003.SAMN05445060_3278"/>
<evidence type="ECO:0000313" key="2">
    <source>
        <dbReference type="EMBL" id="SIS17527.1"/>
    </source>
</evidence>
<dbReference type="GO" id="GO:0016042">
    <property type="term" value="P:lipid catabolic process"/>
    <property type="evidence" value="ECO:0007669"/>
    <property type="project" value="InterPro"/>
</dbReference>
<dbReference type="SUPFAM" id="SSF53474">
    <property type="entry name" value="alpha/beta-Hydrolases"/>
    <property type="match status" value="1"/>
</dbReference>
<evidence type="ECO:0000256" key="1">
    <source>
        <dbReference type="SAM" id="SignalP"/>
    </source>
</evidence>
<dbReference type="InterPro" id="IPR002918">
    <property type="entry name" value="Lipase_EstA/Esterase_EstB"/>
</dbReference>
<dbReference type="OrthoDB" id="8871309at2"/>
<proteinExistence type="predicted"/>
<keyword evidence="1" id="KW-0732">Signal</keyword>
<keyword evidence="3" id="KW-1185">Reference proteome</keyword>
<dbReference type="InterPro" id="IPR029058">
    <property type="entry name" value="AB_hydrolase_fold"/>
</dbReference>
<organism evidence="2 3">
    <name type="scientific">Williamsia sterculiae</name>
    <dbReference type="NCBI Taxonomy" id="1344003"/>
    <lineage>
        <taxon>Bacteria</taxon>
        <taxon>Bacillati</taxon>
        <taxon>Actinomycetota</taxon>
        <taxon>Actinomycetes</taxon>
        <taxon>Mycobacteriales</taxon>
        <taxon>Nocardiaceae</taxon>
        <taxon>Williamsia</taxon>
    </lineage>
</organism>
<dbReference type="GO" id="GO:0016298">
    <property type="term" value="F:lipase activity"/>
    <property type="evidence" value="ECO:0007669"/>
    <property type="project" value="TreeGrafter"/>
</dbReference>